<feature type="region of interest" description="Disordered" evidence="2">
    <location>
        <begin position="154"/>
        <end position="177"/>
    </location>
</feature>
<keyword evidence="1" id="KW-0479">Metal-binding</keyword>
<protein>
    <recommendedName>
        <fullName evidence="3">Cupin type-2 domain-containing protein</fullName>
    </recommendedName>
</protein>
<reference evidence="4 5" key="1">
    <citation type="journal article" date="2019" name="Int. J. Syst. Evol. Microbiol.">
        <title>The Global Catalogue of Microorganisms (GCM) 10K type strain sequencing project: providing services to taxonomists for standard genome sequencing and annotation.</title>
        <authorList>
            <consortium name="The Broad Institute Genomics Platform"/>
            <consortium name="The Broad Institute Genome Sequencing Center for Infectious Disease"/>
            <person name="Wu L."/>
            <person name="Ma J."/>
        </authorList>
    </citation>
    <scope>NUCLEOTIDE SEQUENCE [LARGE SCALE GENOMIC DNA]</scope>
    <source>
        <strain evidence="4 5">JCM 16331</strain>
    </source>
</reference>
<dbReference type="Pfam" id="PF07883">
    <property type="entry name" value="Cupin_2"/>
    <property type="match status" value="1"/>
</dbReference>
<dbReference type="SUPFAM" id="SSF51182">
    <property type="entry name" value="RmlC-like cupins"/>
    <property type="match status" value="1"/>
</dbReference>
<dbReference type="CDD" id="cd02224">
    <property type="entry name" value="cupin_SPO2919-like"/>
    <property type="match status" value="1"/>
</dbReference>
<organism evidence="4 5">
    <name type="scientific">Halarchaeum nitratireducens</name>
    <dbReference type="NCBI Taxonomy" id="489913"/>
    <lineage>
        <taxon>Archaea</taxon>
        <taxon>Methanobacteriati</taxon>
        <taxon>Methanobacteriota</taxon>
        <taxon>Stenosarchaea group</taxon>
        <taxon>Halobacteria</taxon>
        <taxon>Halobacteriales</taxon>
        <taxon>Halobacteriaceae</taxon>
    </lineage>
</organism>
<proteinExistence type="predicted"/>
<dbReference type="PANTHER" id="PTHR35848:SF9">
    <property type="entry name" value="SLL1358 PROTEIN"/>
    <property type="match status" value="1"/>
</dbReference>
<feature type="domain" description="Cupin type-2" evidence="3">
    <location>
        <begin position="39"/>
        <end position="110"/>
    </location>
</feature>
<dbReference type="RefSeq" id="WP_188877433.1">
    <property type="nucleotide sequence ID" value="NZ_BMOQ01000003.1"/>
</dbReference>
<dbReference type="InterPro" id="IPR014710">
    <property type="entry name" value="RmlC-like_jellyroll"/>
</dbReference>
<dbReference type="InterPro" id="IPR051610">
    <property type="entry name" value="GPI/OXD"/>
</dbReference>
<evidence type="ECO:0000259" key="3">
    <source>
        <dbReference type="Pfam" id="PF07883"/>
    </source>
</evidence>
<accession>A0A830GAY0</accession>
<dbReference type="AlphaFoldDB" id="A0A830GAY0"/>
<gene>
    <name evidence="4" type="ORF">GCM10009021_09490</name>
</gene>
<evidence type="ECO:0000256" key="2">
    <source>
        <dbReference type="SAM" id="MobiDB-lite"/>
    </source>
</evidence>
<dbReference type="GO" id="GO:0046872">
    <property type="term" value="F:metal ion binding"/>
    <property type="evidence" value="ECO:0007669"/>
    <property type="project" value="UniProtKB-KW"/>
</dbReference>
<dbReference type="PANTHER" id="PTHR35848">
    <property type="entry name" value="OXALATE-BINDING PROTEIN"/>
    <property type="match status" value="1"/>
</dbReference>
<sequence>MEPVDATDLDWTGTDTDRMTFRRKKLGAAAGGDALGCSLYELAPGDSAWPYHYHAANEEALYVLAGGGRLRTANGEYAIEAGDYAAFPTGEAGGHRVVNDGDDALRYLVVSTMAEPEVVRYPDGEGVGVMVGGAPGAGERDFEAWFKKSDARSYAEATSAGSTSAETTARGERDEME</sequence>
<keyword evidence="5" id="KW-1185">Reference proteome</keyword>
<comment type="caution">
    <text evidence="4">The sequence shown here is derived from an EMBL/GenBank/DDBJ whole genome shotgun (WGS) entry which is preliminary data.</text>
</comment>
<name>A0A830GAY0_9EURY</name>
<dbReference type="OrthoDB" id="49661at2157"/>
<feature type="compositionally biased region" description="Low complexity" evidence="2">
    <location>
        <begin position="154"/>
        <end position="168"/>
    </location>
</feature>
<dbReference type="EMBL" id="BMOQ01000003">
    <property type="protein sequence ID" value="GGN11646.1"/>
    <property type="molecule type" value="Genomic_DNA"/>
</dbReference>
<dbReference type="InterPro" id="IPR013096">
    <property type="entry name" value="Cupin_2"/>
</dbReference>
<evidence type="ECO:0000256" key="1">
    <source>
        <dbReference type="ARBA" id="ARBA00022723"/>
    </source>
</evidence>
<dbReference type="Gene3D" id="2.60.120.10">
    <property type="entry name" value="Jelly Rolls"/>
    <property type="match status" value="1"/>
</dbReference>
<evidence type="ECO:0000313" key="4">
    <source>
        <dbReference type="EMBL" id="GGN11646.1"/>
    </source>
</evidence>
<dbReference type="InterPro" id="IPR011051">
    <property type="entry name" value="RmlC_Cupin_sf"/>
</dbReference>
<dbReference type="Proteomes" id="UP000608850">
    <property type="component" value="Unassembled WGS sequence"/>
</dbReference>
<evidence type="ECO:0000313" key="5">
    <source>
        <dbReference type="Proteomes" id="UP000608850"/>
    </source>
</evidence>